<dbReference type="Gene3D" id="3.40.50.150">
    <property type="entry name" value="Vaccinia Virus protein VP39"/>
    <property type="match status" value="1"/>
</dbReference>
<evidence type="ECO:0000259" key="1">
    <source>
        <dbReference type="Pfam" id="PF08241"/>
    </source>
</evidence>
<evidence type="ECO:0000313" key="3">
    <source>
        <dbReference type="Proteomes" id="UP000001953"/>
    </source>
</evidence>
<gene>
    <name evidence="2" type="ordered locus">Nham_1050</name>
</gene>
<dbReference type="KEGG" id="nha:Nham_1050"/>
<dbReference type="EMBL" id="CP000319">
    <property type="protein sequence ID" value="ABE61898.1"/>
    <property type="molecule type" value="Genomic_DNA"/>
</dbReference>
<evidence type="ECO:0000313" key="2">
    <source>
        <dbReference type="EMBL" id="ABE61898.1"/>
    </source>
</evidence>
<dbReference type="InterPro" id="IPR013216">
    <property type="entry name" value="Methyltransf_11"/>
</dbReference>
<reference evidence="2 3" key="1">
    <citation type="submission" date="2006-03" db="EMBL/GenBank/DDBJ databases">
        <title>Complete sequence of chromosome of Nitrobacter hamburgensis X14.</title>
        <authorList>
            <consortium name="US DOE Joint Genome Institute"/>
            <person name="Copeland A."/>
            <person name="Lucas S."/>
            <person name="Lapidus A."/>
            <person name="Barry K."/>
            <person name="Detter J.C."/>
            <person name="Glavina del Rio T."/>
            <person name="Hammon N."/>
            <person name="Israni S."/>
            <person name="Dalin E."/>
            <person name="Tice H."/>
            <person name="Pitluck S."/>
            <person name="Chain P."/>
            <person name="Malfatti S."/>
            <person name="Shin M."/>
            <person name="Vergez L."/>
            <person name="Schmutz J."/>
            <person name="Larimer F."/>
            <person name="Land M."/>
            <person name="Hauser L."/>
            <person name="Kyrpides N."/>
            <person name="Ivanova N."/>
            <person name="Ward B."/>
            <person name="Arp D."/>
            <person name="Klotz M."/>
            <person name="Stein L."/>
            <person name="O'Mullan G."/>
            <person name="Starkenburg S."/>
            <person name="Sayavedra L."/>
            <person name="Poret-Peterson A.T."/>
            <person name="Gentry M.E."/>
            <person name="Bruce D."/>
            <person name="Richardson P."/>
        </authorList>
    </citation>
    <scope>NUCLEOTIDE SEQUENCE [LARGE SCALE GENOMIC DNA]</scope>
    <source>
        <strain evidence="3">DSM 10229 / NCIMB 13809 / X14</strain>
    </source>
</reference>
<dbReference type="Pfam" id="PF08241">
    <property type="entry name" value="Methyltransf_11"/>
    <property type="match status" value="1"/>
</dbReference>
<dbReference type="SUPFAM" id="SSF53335">
    <property type="entry name" value="S-adenosyl-L-methionine-dependent methyltransferases"/>
    <property type="match status" value="1"/>
</dbReference>
<dbReference type="eggNOG" id="COG4627">
    <property type="taxonomic scope" value="Bacteria"/>
</dbReference>
<feature type="domain" description="Methyltransferase type 11" evidence="1">
    <location>
        <begin position="45"/>
        <end position="97"/>
    </location>
</feature>
<keyword evidence="3" id="KW-1185">Reference proteome</keyword>
<dbReference type="STRING" id="323097.Nham_1050"/>
<dbReference type="InterPro" id="IPR029063">
    <property type="entry name" value="SAM-dependent_MTases_sf"/>
</dbReference>
<proteinExistence type="predicted"/>
<organism evidence="2 3">
    <name type="scientific">Nitrobacter hamburgensis (strain DSM 10229 / NCIMB 13809 / X14)</name>
    <dbReference type="NCBI Taxonomy" id="323097"/>
    <lineage>
        <taxon>Bacteria</taxon>
        <taxon>Pseudomonadati</taxon>
        <taxon>Pseudomonadota</taxon>
        <taxon>Alphaproteobacteria</taxon>
        <taxon>Hyphomicrobiales</taxon>
        <taxon>Nitrobacteraceae</taxon>
        <taxon>Nitrobacter</taxon>
    </lineage>
</organism>
<dbReference type="HOGENOM" id="CLU_119382_0_0_5"/>
<dbReference type="GO" id="GO:0008757">
    <property type="term" value="F:S-adenosylmethionine-dependent methyltransferase activity"/>
    <property type="evidence" value="ECO:0007669"/>
    <property type="project" value="InterPro"/>
</dbReference>
<accession>Q1QPE9</accession>
<dbReference type="Proteomes" id="UP000001953">
    <property type="component" value="Chromosome"/>
</dbReference>
<protein>
    <recommendedName>
        <fullName evidence="1">Methyltransferase type 11 domain-containing protein</fullName>
    </recommendedName>
</protein>
<dbReference type="AlphaFoldDB" id="Q1QPE9"/>
<name>Q1QPE9_NITHX</name>
<sequence length="208" mass="22846">MPPGIKHLLNAGSGPGSARRIARMVHEQDLKEVRFDIDPGVEPDVVGSILEIETSFEPQSFDVIWSSHVLEHLYAHEIFPTLRQFHRILKLDGFALIMSPDLEAVAHFIVEQGIAAVAYNSPAGPIRPLDMLYGHSRAIEEGHVHMAHRTGFTAERLGNLLLMAGFPTVSVATENFEVCALALMPEADDAAIKKALLESGFNFQEALT</sequence>